<evidence type="ECO:0000313" key="1">
    <source>
        <dbReference type="EMBL" id="BAP55974.1"/>
    </source>
</evidence>
<proteinExistence type="predicted"/>
<accession>A0A090AFV8</accession>
<sequence length="58" mass="6585">MLSANTISSANNPIMTTQKTWYKFMISPNNTDYLRNLVKARVGWVEGRNPANILFVVP</sequence>
<dbReference type="Proteomes" id="UP000031623">
    <property type="component" value="Chromosome"/>
</dbReference>
<keyword evidence="2" id="KW-1185">Reference proteome</keyword>
<organism evidence="1 2">
    <name type="scientific">Thioploca ingrica</name>
    <dbReference type="NCBI Taxonomy" id="40754"/>
    <lineage>
        <taxon>Bacteria</taxon>
        <taxon>Pseudomonadati</taxon>
        <taxon>Pseudomonadota</taxon>
        <taxon>Gammaproteobacteria</taxon>
        <taxon>Thiotrichales</taxon>
        <taxon>Thiotrichaceae</taxon>
        <taxon>Thioploca</taxon>
    </lineage>
</organism>
<gene>
    <name evidence="1" type="ORF">THII_1677</name>
</gene>
<dbReference type="EMBL" id="AP014633">
    <property type="protein sequence ID" value="BAP55974.1"/>
    <property type="molecule type" value="Genomic_DNA"/>
</dbReference>
<protein>
    <submittedName>
        <fullName evidence="1">Uncharacterized protein</fullName>
    </submittedName>
</protein>
<name>A0A090AFV8_9GAMM</name>
<reference evidence="1 2" key="1">
    <citation type="journal article" date="2014" name="ISME J.">
        <title>Ecophysiology of Thioploca ingrica as revealed by the complete genome sequence supplemented with proteomic evidence.</title>
        <authorList>
            <person name="Kojima H."/>
            <person name="Ogura Y."/>
            <person name="Yamamoto N."/>
            <person name="Togashi T."/>
            <person name="Mori H."/>
            <person name="Watanabe T."/>
            <person name="Nemoto F."/>
            <person name="Kurokawa K."/>
            <person name="Hayashi T."/>
            <person name="Fukui M."/>
        </authorList>
    </citation>
    <scope>NUCLEOTIDE SEQUENCE [LARGE SCALE GENOMIC DNA]</scope>
</reference>
<dbReference type="KEGG" id="tig:THII_1677"/>
<evidence type="ECO:0000313" key="2">
    <source>
        <dbReference type="Proteomes" id="UP000031623"/>
    </source>
</evidence>
<dbReference type="HOGENOM" id="CLU_2977847_0_0_6"/>
<dbReference type="AlphaFoldDB" id="A0A090AFV8"/>